<protein>
    <submittedName>
        <fullName evidence="1">Uncharacterized protein</fullName>
    </submittedName>
</protein>
<dbReference type="Proteomes" id="UP000488299">
    <property type="component" value="Unassembled WGS sequence"/>
</dbReference>
<dbReference type="EMBL" id="WELI01000019">
    <property type="protein sequence ID" value="KAB7725830.1"/>
    <property type="molecule type" value="Genomic_DNA"/>
</dbReference>
<evidence type="ECO:0000313" key="2">
    <source>
        <dbReference type="Proteomes" id="UP000488299"/>
    </source>
</evidence>
<sequence length="63" mass="7399">MKNTSWAYPIVYPAQEFGTRFHDFLLLDTETIPNGKRATAIRRMLDVLCNDPLFSRLLRLRQS</sequence>
<name>A0A7J5TU34_9BACT</name>
<dbReference type="AlphaFoldDB" id="A0A7J5TU34"/>
<organism evidence="1 2">
    <name type="scientific">Rudanella paleaurantiibacter</name>
    <dbReference type="NCBI Taxonomy" id="2614655"/>
    <lineage>
        <taxon>Bacteria</taxon>
        <taxon>Pseudomonadati</taxon>
        <taxon>Bacteroidota</taxon>
        <taxon>Cytophagia</taxon>
        <taxon>Cytophagales</taxon>
        <taxon>Cytophagaceae</taxon>
        <taxon>Rudanella</taxon>
    </lineage>
</organism>
<accession>A0A7J5TU34</accession>
<dbReference type="RefSeq" id="WP_152127065.1">
    <property type="nucleotide sequence ID" value="NZ_WELI01000019.1"/>
</dbReference>
<proteinExistence type="predicted"/>
<reference evidence="1 2" key="1">
    <citation type="submission" date="2019-10" db="EMBL/GenBank/DDBJ databases">
        <title>Rudanella paleaurantiibacter sp. nov., isolated from sludge.</title>
        <authorList>
            <person name="Xu S.Q."/>
        </authorList>
    </citation>
    <scope>NUCLEOTIDE SEQUENCE [LARGE SCALE GENOMIC DNA]</scope>
    <source>
        <strain evidence="1 2">HX-22-17</strain>
    </source>
</reference>
<comment type="caution">
    <text evidence="1">The sequence shown here is derived from an EMBL/GenBank/DDBJ whole genome shotgun (WGS) entry which is preliminary data.</text>
</comment>
<keyword evidence="2" id="KW-1185">Reference proteome</keyword>
<gene>
    <name evidence="1" type="ORF">F5984_25405</name>
</gene>
<evidence type="ECO:0000313" key="1">
    <source>
        <dbReference type="EMBL" id="KAB7725830.1"/>
    </source>
</evidence>